<evidence type="ECO:0000256" key="13">
    <source>
        <dbReference type="ARBA" id="ARBA00022989"/>
    </source>
</evidence>
<dbReference type="FunFam" id="3.90.550.50:FF:000017">
    <property type="entry name" value="Glycoprotein-N-acetylgalactosamine 3-beta-galactosyltransferase 1"/>
    <property type="match status" value="1"/>
</dbReference>
<feature type="transmembrane region" description="Helical" evidence="24">
    <location>
        <begin position="74"/>
        <end position="96"/>
    </location>
</feature>
<keyword evidence="16" id="KW-0325">Glycoprotein</keyword>
<comment type="pathway">
    <text evidence="3">Protein modification; protein glycosylation.</text>
</comment>
<dbReference type="InterPro" id="IPR026050">
    <property type="entry name" value="C1GALT1/C1GALT1_chp1"/>
</dbReference>
<dbReference type="GO" id="GO:0016020">
    <property type="term" value="C:membrane"/>
    <property type="evidence" value="ECO:0007669"/>
    <property type="project" value="UniProtKB-SubCell"/>
</dbReference>
<evidence type="ECO:0000256" key="9">
    <source>
        <dbReference type="ARBA" id="ARBA00022692"/>
    </source>
</evidence>
<evidence type="ECO:0000256" key="3">
    <source>
        <dbReference type="ARBA" id="ARBA00004922"/>
    </source>
</evidence>
<keyword evidence="7" id="KW-0328">Glycosyltransferase</keyword>
<evidence type="ECO:0000256" key="6">
    <source>
        <dbReference type="ARBA" id="ARBA00012557"/>
    </source>
</evidence>
<protein>
    <recommendedName>
        <fullName evidence="18">Glycoprotein-N-acetylgalactosamine 3-beta-galactosyltransferase 1</fullName>
        <ecNumber evidence="6">2.4.1.122</ecNumber>
    </recommendedName>
    <alternativeName>
        <fullName evidence="20">Core 1 O-glycan T-synthase</fullName>
    </alternativeName>
    <alternativeName>
        <fullName evidence="21">Core 1 UDP-galactose:N-acetylgalactosamine-alpha-R beta 1,3-galactosyltransferase 1</fullName>
    </alternativeName>
    <alternativeName>
        <fullName evidence="19">Core 1 beta1,3-galactosyltransferase 1</fullName>
    </alternativeName>
</protein>
<keyword evidence="8" id="KW-0808">Transferase</keyword>
<dbReference type="Proteomes" id="UP000677054">
    <property type="component" value="Unassembled WGS sequence"/>
</dbReference>
<organism evidence="26">
    <name type="scientific">Darwinula stevensoni</name>
    <dbReference type="NCBI Taxonomy" id="69355"/>
    <lineage>
        <taxon>Eukaryota</taxon>
        <taxon>Metazoa</taxon>
        <taxon>Ecdysozoa</taxon>
        <taxon>Arthropoda</taxon>
        <taxon>Crustacea</taxon>
        <taxon>Oligostraca</taxon>
        <taxon>Ostracoda</taxon>
        <taxon>Podocopa</taxon>
        <taxon>Podocopida</taxon>
        <taxon>Darwinulocopina</taxon>
        <taxon>Darwinuloidea</taxon>
        <taxon>Darwinulidae</taxon>
        <taxon>Darwinula</taxon>
    </lineage>
</organism>
<feature type="region of interest" description="Disordered" evidence="23">
    <location>
        <begin position="15"/>
        <end position="41"/>
    </location>
</feature>
<evidence type="ECO:0000256" key="8">
    <source>
        <dbReference type="ARBA" id="ARBA00022679"/>
    </source>
</evidence>
<comment type="function">
    <text evidence="22">Glycosyltransferase that generates the core 1 O-glycan Gal-beta1-3GalNAc-alpha1-Ser/Thr (T antigen), which is a precursor for many extended O-glycans in glycoproteins.</text>
</comment>
<evidence type="ECO:0000256" key="22">
    <source>
        <dbReference type="ARBA" id="ARBA00059245"/>
    </source>
</evidence>
<keyword evidence="15" id="KW-1015">Disulfide bond</keyword>
<reference evidence="26" key="1">
    <citation type="submission" date="2020-11" db="EMBL/GenBank/DDBJ databases">
        <authorList>
            <person name="Tran Van P."/>
        </authorList>
    </citation>
    <scope>NUCLEOTIDE SEQUENCE</scope>
</reference>
<dbReference type="EC" id="2.4.1.122" evidence="6"/>
<dbReference type="AlphaFoldDB" id="A0A7R9AAY5"/>
<evidence type="ECO:0000256" key="7">
    <source>
        <dbReference type="ARBA" id="ARBA00022676"/>
    </source>
</evidence>
<dbReference type="GO" id="GO:0030145">
    <property type="term" value="F:manganese ion binding"/>
    <property type="evidence" value="ECO:0007669"/>
    <property type="project" value="UniProtKB-ARBA"/>
</dbReference>
<dbReference type="OrthoDB" id="414175at2759"/>
<keyword evidence="11" id="KW-0547">Nucleotide-binding</keyword>
<evidence type="ECO:0000256" key="16">
    <source>
        <dbReference type="ARBA" id="ARBA00023180"/>
    </source>
</evidence>
<dbReference type="PANTHER" id="PTHR23033">
    <property type="entry name" value="BETA1,3-GALACTOSYLTRANSFERASE"/>
    <property type="match status" value="1"/>
</dbReference>
<evidence type="ECO:0000256" key="21">
    <source>
        <dbReference type="ARBA" id="ARBA00043065"/>
    </source>
</evidence>
<evidence type="ECO:0000256" key="5">
    <source>
        <dbReference type="ARBA" id="ARBA00011748"/>
    </source>
</evidence>
<dbReference type="GO" id="GO:0000166">
    <property type="term" value="F:nucleotide binding"/>
    <property type="evidence" value="ECO:0007669"/>
    <property type="project" value="UniProtKB-KW"/>
</dbReference>
<dbReference type="PANTHER" id="PTHR23033:SF14">
    <property type="entry name" value="GLYCOPROTEIN-N-ACETYLGALACTOSAMINE 3-BETA-GALACTOSYLTRANSFERASE 1-RELATED"/>
    <property type="match status" value="1"/>
</dbReference>
<dbReference type="Gene3D" id="3.90.550.50">
    <property type="match status" value="1"/>
</dbReference>
<evidence type="ECO:0000256" key="19">
    <source>
        <dbReference type="ARBA" id="ARBA00041226"/>
    </source>
</evidence>
<keyword evidence="10" id="KW-0479">Metal-binding</keyword>
<keyword evidence="9 24" id="KW-0812">Transmembrane</keyword>
<evidence type="ECO:0000259" key="25">
    <source>
        <dbReference type="Pfam" id="PF02434"/>
    </source>
</evidence>
<gene>
    <name evidence="26" type="ORF">DSTB1V02_LOCUS10409</name>
</gene>
<dbReference type="Pfam" id="PF02434">
    <property type="entry name" value="Fringe"/>
    <property type="match status" value="1"/>
</dbReference>
<evidence type="ECO:0000256" key="15">
    <source>
        <dbReference type="ARBA" id="ARBA00023157"/>
    </source>
</evidence>
<evidence type="ECO:0000256" key="17">
    <source>
        <dbReference type="ARBA" id="ARBA00023211"/>
    </source>
</evidence>
<evidence type="ECO:0000256" key="1">
    <source>
        <dbReference type="ARBA" id="ARBA00001936"/>
    </source>
</evidence>
<evidence type="ECO:0000256" key="4">
    <source>
        <dbReference type="ARBA" id="ARBA00006462"/>
    </source>
</evidence>
<evidence type="ECO:0000313" key="26">
    <source>
        <dbReference type="EMBL" id="CAD7250639.1"/>
    </source>
</evidence>
<evidence type="ECO:0000256" key="18">
    <source>
        <dbReference type="ARBA" id="ARBA00040898"/>
    </source>
</evidence>
<evidence type="ECO:0000256" key="23">
    <source>
        <dbReference type="SAM" id="MobiDB-lite"/>
    </source>
</evidence>
<keyword evidence="12" id="KW-0735">Signal-anchor</keyword>
<keyword evidence="14 24" id="KW-0472">Membrane</keyword>
<sequence>MHELQKNKRGKKLWNLGIQKSSTGREEKGGEEGEGGRETSRRANITEAAMRLIRTESQMFAVAKRAARGPQKEALGALIGGVCVGFLSTCVFLSSFPDLLQPYPFYRKAERERGLILTHREVDGKAVIGDHSRHEVAHRGEGVLAEEISRRVRVLCLVLTQPENHEKKAKHVKATWGKRCNVLLFMSSKEDSSLPTVVLKVEEDGKRLWVKTREAFRYVHQHHLDDADWFLKADDDTYVIVENLRYMLQDGNPLEPVVFGCRFKGFLSGGAGYVLSREALERFVAKALPNPHVCPVFADNEESTALRCLQGVGVEAGDSRDELGRWRMLPFEPEQHLIPGLTGKGNSIWNNTYYPYTEGLGCCSDTAISFHYVSPNLMYILEYLIYHLRPYGIVPFSQHVQPVTHNETNQFKSQS</sequence>
<keyword evidence="27" id="KW-1185">Reference proteome</keyword>
<evidence type="ECO:0000256" key="14">
    <source>
        <dbReference type="ARBA" id="ARBA00023136"/>
    </source>
</evidence>
<dbReference type="GO" id="GO:0016263">
    <property type="term" value="F:glycoprotein-N-acetylgalactosamine 3-beta-galactosyltransferase activity"/>
    <property type="evidence" value="ECO:0007669"/>
    <property type="project" value="UniProtKB-EC"/>
</dbReference>
<feature type="compositionally biased region" description="Basic and acidic residues" evidence="23">
    <location>
        <begin position="23"/>
        <end position="41"/>
    </location>
</feature>
<evidence type="ECO:0000256" key="10">
    <source>
        <dbReference type="ARBA" id="ARBA00022723"/>
    </source>
</evidence>
<dbReference type="UniPathway" id="UPA00378"/>
<evidence type="ECO:0000313" key="27">
    <source>
        <dbReference type="Proteomes" id="UP000677054"/>
    </source>
</evidence>
<evidence type="ECO:0000256" key="20">
    <source>
        <dbReference type="ARBA" id="ARBA00042009"/>
    </source>
</evidence>
<evidence type="ECO:0000256" key="12">
    <source>
        <dbReference type="ARBA" id="ARBA00022968"/>
    </source>
</evidence>
<keyword evidence="13 24" id="KW-1133">Transmembrane helix</keyword>
<comment type="similarity">
    <text evidence="4">Belongs to the glycosyltransferase 31 family. Beta3-Gal-T subfamily.</text>
</comment>
<comment type="subunit">
    <text evidence="5">Homodimer; disulfide-linked.</text>
</comment>
<name>A0A7R9AAY5_9CRUS</name>
<keyword evidence="17" id="KW-0464">Manganese</keyword>
<proteinExistence type="inferred from homology"/>
<evidence type="ECO:0000256" key="2">
    <source>
        <dbReference type="ARBA" id="ARBA00004606"/>
    </source>
</evidence>
<dbReference type="InterPro" id="IPR003378">
    <property type="entry name" value="Fringe-like_glycosylTrfase"/>
</dbReference>
<comment type="cofactor">
    <cofactor evidence="1">
        <name>Mn(2+)</name>
        <dbReference type="ChEBI" id="CHEBI:29035"/>
    </cofactor>
</comment>
<comment type="subcellular location">
    <subcellularLocation>
        <location evidence="2">Membrane</location>
        <topology evidence="2">Single-pass type II membrane protein</topology>
    </subcellularLocation>
</comment>
<evidence type="ECO:0000256" key="24">
    <source>
        <dbReference type="SAM" id="Phobius"/>
    </source>
</evidence>
<accession>A0A7R9AAY5</accession>
<evidence type="ECO:0000256" key="11">
    <source>
        <dbReference type="ARBA" id="ARBA00022741"/>
    </source>
</evidence>
<dbReference type="EMBL" id="LR902496">
    <property type="protein sequence ID" value="CAD7250639.1"/>
    <property type="molecule type" value="Genomic_DNA"/>
</dbReference>
<dbReference type="EMBL" id="CAJPEV010002979">
    <property type="protein sequence ID" value="CAG0898584.1"/>
    <property type="molecule type" value="Genomic_DNA"/>
</dbReference>
<feature type="domain" description="Fringe-like glycosyltransferase" evidence="25">
    <location>
        <begin position="158"/>
        <end position="278"/>
    </location>
</feature>